<evidence type="ECO:0000313" key="4">
    <source>
        <dbReference type="Proteomes" id="UP001501295"/>
    </source>
</evidence>
<evidence type="ECO:0000259" key="1">
    <source>
        <dbReference type="Pfam" id="PF04480"/>
    </source>
</evidence>
<dbReference type="Pfam" id="PF04480">
    <property type="entry name" value="DUF559"/>
    <property type="match status" value="1"/>
</dbReference>
<name>A0ABP8VM35_9MICO</name>
<dbReference type="InterPro" id="IPR025159">
    <property type="entry name" value="AbiEi_N"/>
</dbReference>
<dbReference type="Proteomes" id="UP001501295">
    <property type="component" value="Unassembled WGS sequence"/>
</dbReference>
<evidence type="ECO:0000259" key="2">
    <source>
        <dbReference type="Pfam" id="PF13338"/>
    </source>
</evidence>
<dbReference type="Pfam" id="PF13338">
    <property type="entry name" value="AbiEi_4"/>
    <property type="match status" value="1"/>
</dbReference>
<dbReference type="EMBL" id="BAABLM010000001">
    <property type="protein sequence ID" value="GAA4666886.1"/>
    <property type="molecule type" value="Genomic_DNA"/>
</dbReference>
<dbReference type="InterPro" id="IPR007569">
    <property type="entry name" value="DUF559"/>
</dbReference>
<gene>
    <name evidence="3" type="ORF">GCM10025780_06000</name>
</gene>
<dbReference type="SUPFAM" id="SSF52980">
    <property type="entry name" value="Restriction endonuclease-like"/>
    <property type="match status" value="1"/>
</dbReference>
<sequence>MQQLVDALGGFVTRADLCGQGIKDRQLSEAVRSGAVRRLRRGQYTTLPDSDPRVAAVRLGGRLTSVSVLSRLGAWLWQKPALHISVPRNARRPRGLPNGAVVYWDGPEVVERGTVAEADQRDALTRAIRDLPFDEAVAVFDWALQSRKFPREHVIEVISLLPSCRSRIVEWVDPNAESLIESIVRTRLRQLGYRLQAQVPLANGQFIDLVLEGFLAIEVDGRRFHEDRFEADRSKDLVITTEGRHVLRLTYSHVRHEWPRVVDAVAAAVDQHRARSEADSARHVVRVLSRPITARWWIANPIRLPKGSAGIQREEDTLRAL</sequence>
<evidence type="ECO:0000313" key="3">
    <source>
        <dbReference type="EMBL" id="GAA4666886.1"/>
    </source>
</evidence>
<feature type="domain" description="DUF559" evidence="1">
    <location>
        <begin position="184"/>
        <end position="268"/>
    </location>
</feature>
<proteinExistence type="predicted"/>
<organism evidence="3 4">
    <name type="scientific">Frondihabitans cladoniiphilus</name>
    <dbReference type="NCBI Taxonomy" id="715785"/>
    <lineage>
        <taxon>Bacteria</taxon>
        <taxon>Bacillati</taxon>
        <taxon>Actinomycetota</taxon>
        <taxon>Actinomycetes</taxon>
        <taxon>Micrococcales</taxon>
        <taxon>Microbacteriaceae</taxon>
        <taxon>Frondihabitans</taxon>
    </lineage>
</organism>
<dbReference type="Gene3D" id="3.40.960.10">
    <property type="entry name" value="VSR Endonuclease"/>
    <property type="match status" value="1"/>
</dbReference>
<keyword evidence="4" id="KW-1185">Reference proteome</keyword>
<evidence type="ECO:0008006" key="5">
    <source>
        <dbReference type="Google" id="ProtNLM"/>
    </source>
</evidence>
<protein>
    <recommendedName>
        <fullName evidence="5">Very-short-patch-repair endonuclease</fullName>
    </recommendedName>
</protein>
<reference evidence="4" key="1">
    <citation type="journal article" date="2019" name="Int. J. Syst. Evol. Microbiol.">
        <title>The Global Catalogue of Microorganisms (GCM) 10K type strain sequencing project: providing services to taxonomists for standard genome sequencing and annotation.</title>
        <authorList>
            <consortium name="The Broad Institute Genomics Platform"/>
            <consortium name="The Broad Institute Genome Sequencing Center for Infectious Disease"/>
            <person name="Wu L."/>
            <person name="Ma J."/>
        </authorList>
    </citation>
    <scope>NUCLEOTIDE SEQUENCE [LARGE SCALE GENOMIC DNA]</scope>
    <source>
        <strain evidence="4">JCM 18956</strain>
    </source>
</reference>
<accession>A0ABP8VM35</accession>
<feature type="domain" description="AbiEi antitoxin N-terminal" evidence="2">
    <location>
        <begin position="3"/>
        <end position="44"/>
    </location>
</feature>
<comment type="caution">
    <text evidence="3">The sequence shown here is derived from an EMBL/GenBank/DDBJ whole genome shotgun (WGS) entry which is preliminary data.</text>
</comment>
<dbReference type="InterPro" id="IPR011335">
    <property type="entry name" value="Restrct_endonuc-II-like"/>
</dbReference>